<dbReference type="InterPro" id="IPR013078">
    <property type="entry name" value="His_Pase_superF_clade-1"/>
</dbReference>
<dbReference type="PROSITE" id="PS00175">
    <property type="entry name" value="PG_MUTASE"/>
    <property type="match status" value="1"/>
</dbReference>
<dbReference type="PANTHER" id="PTHR48100:SF1">
    <property type="entry name" value="HISTIDINE PHOSPHATASE FAMILY PROTEIN-RELATED"/>
    <property type="match status" value="1"/>
</dbReference>
<evidence type="ECO:0000256" key="1">
    <source>
        <dbReference type="ARBA" id="ARBA00023152"/>
    </source>
</evidence>
<keyword evidence="3" id="KW-0378">Hydrolase</keyword>
<dbReference type="Pfam" id="PF00300">
    <property type="entry name" value="His_Phos_1"/>
    <property type="match status" value="1"/>
</dbReference>
<dbReference type="EMBL" id="JBHUFL010000003">
    <property type="protein sequence ID" value="MFD1836050.1"/>
    <property type="molecule type" value="Genomic_DNA"/>
</dbReference>
<reference evidence="4" key="1">
    <citation type="journal article" date="2019" name="Int. J. Syst. Evol. Microbiol.">
        <title>The Global Catalogue of Microorganisms (GCM) 10K type strain sequencing project: providing services to taxonomists for standard genome sequencing and annotation.</title>
        <authorList>
            <consortium name="The Broad Institute Genomics Platform"/>
            <consortium name="The Broad Institute Genome Sequencing Center for Infectious Disease"/>
            <person name="Wu L."/>
            <person name="Ma J."/>
        </authorList>
    </citation>
    <scope>NUCLEOTIDE SEQUENCE [LARGE SCALE GENOMIC DNA]</scope>
    <source>
        <strain evidence="4">JCM 11650</strain>
    </source>
</reference>
<dbReference type="InterPro" id="IPR001345">
    <property type="entry name" value="PG/BPGM_mutase_AS"/>
</dbReference>
<dbReference type="CDD" id="cd07067">
    <property type="entry name" value="HP_PGM_like"/>
    <property type="match status" value="1"/>
</dbReference>
<evidence type="ECO:0000256" key="2">
    <source>
        <dbReference type="ARBA" id="ARBA00023235"/>
    </source>
</evidence>
<evidence type="ECO:0000313" key="3">
    <source>
        <dbReference type="EMBL" id="MFD1836050.1"/>
    </source>
</evidence>
<dbReference type="EC" id="3.1.3.-" evidence="3"/>
<evidence type="ECO:0000313" key="4">
    <source>
        <dbReference type="Proteomes" id="UP001597280"/>
    </source>
</evidence>
<dbReference type="SMART" id="SM00855">
    <property type="entry name" value="PGAM"/>
    <property type="match status" value="1"/>
</dbReference>
<sequence length="221" mass="23480">MSTSHAGVHHPVHTRLVLVRHGQTDHNRDGRLQGQVDIPLNATGRKQAARAAASIAQNPPDLIVASPLDRAHETARIIGAACGVAVTTDAAFLERSFGAWEGLRGEEIRGRWPQEHAAWRAHRPVPGLDIEERHVVGERVAAAARSLIAENTGGTVMVVAHGAAITLGITALLGEDPETFRGLGGLENCHRSVLEPLVSDPSGQAMRLLSHNLPPDFTGAP</sequence>
<dbReference type="PANTHER" id="PTHR48100">
    <property type="entry name" value="BROAD-SPECIFICITY PHOSPHATASE YOR283W-RELATED"/>
    <property type="match status" value="1"/>
</dbReference>
<name>A0ABW4Q265_9MICO</name>
<keyword evidence="4" id="KW-1185">Reference proteome</keyword>
<keyword evidence="2" id="KW-0413">Isomerase</keyword>
<dbReference type="Gene3D" id="3.40.50.1240">
    <property type="entry name" value="Phosphoglycerate mutase-like"/>
    <property type="match status" value="1"/>
</dbReference>
<accession>A0ABW4Q265</accession>
<proteinExistence type="predicted"/>
<dbReference type="InterPro" id="IPR050275">
    <property type="entry name" value="PGM_Phosphatase"/>
</dbReference>
<dbReference type="InterPro" id="IPR029033">
    <property type="entry name" value="His_PPase_superfam"/>
</dbReference>
<comment type="caution">
    <text evidence="3">The sequence shown here is derived from an EMBL/GenBank/DDBJ whole genome shotgun (WGS) entry which is preliminary data.</text>
</comment>
<organism evidence="3 4">
    <name type="scientific">Brachybacterium rhamnosum</name>
    <dbReference type="NCBI Taxonomy" id="173361"/>
    <lineage>
        <taxon>Bacteria</taxon>
        <taxon>Bacillati</taxon>
        <taxon>Actinomycetota</taxon>
        <taxon>Actinomycetes</taxon>
        <taxon>Micrococcales</taxon>
        <taxon>Dermabacteraceae</taxon>
        <taxon>Brachybacterium</taxon>
    </lineage>
</organism>
<dbReference type="SUPFAM" id="SSF53254">
    <property type="entry name" value="Phosphoglycerate mutase-like"/>
    <property type="match status" value="1"/>
</dbReference>
<protein>
    <submittedName>
        <fullName evidence="3">Histidine phosphatase family protein</fullName>
        <ecNumber evidence="3">3.1.3.-</ecNumber>
    </submittedName>
</protein>
<keyword evidence="1" id="KW-0324">Glycolysis</keyword>
<gene>
    <name evidence="3" type="ORF">ACFSDA_13335</name>
</gene>
<dbReference type="RefSeq" id="WP_343905323.1">
    <property type="nucleotide sequence ID" value="NZ_BAAAIS010000003.1"/>
</dbReference>
<dbReference type="GO" id="GO:0016787">
    <property type="term" value="F:hydrolase activity"/>
    <property type="evidence" value="ECO:0007669"/>
    <property type="project" value="UniProtKB-KW"/>
</dbReference>
<dbReference type="Proteomes" id="UP001597280">
    <property type="component" value="Unassembled WGS sequence"/>
</dbReference>